<dbReference type="SMART" id="SM00297">
    <property type="entry name" value="BROMO"/>
    <property type="match status" value="1"/>
</dbReference>
<feature type="region of interest" description="Disordered" evidence="3">
    <location>
        <begin position="1"/>
        <end position="55"/>
    </location>
</feature>
<evidence type="ECO:0000259" key="4">
    <source>
        <dbReference type="SMART" id="SM00297"/>
    </source>
</evidence>
<keyword evidence="5" id="KW-1185">Reference proteome</keyword>
<evidence type="ECO:0000256" key="2">
    <source>
        <dbReference type="SAM" id="Coils"/>
    </source>
</evidence>
<dbReference type="PANTHER" id="PTHR31095:SF3">
    <property type="entry name" value="RIKEN CDNA 9930021J03 GENE"/>
    <property type="match status" value="1"/>
</dbReference>
<accession>A0A6P8PCW9</accession>
<dbReference type="FunCoup" id="A0A6P8PCW9">
    <property type="interactions" value="2362"/>
</dbReference>
<evidence type="ECO:0000313" key="6">
    <source>
        <dbReference type="RefSeq" id="XP_033781679.1"/>
    </source>
</evidence>
<feature type="compositionally biased region" description="Gly residues" evidence="3">
    <location>
        <begin position="1"/>
        <end position="13"/>
    </location>
</feature>
<keyword evidence="2" id="KW-0175">Coiled coil</keyword>
<dbReference type="Proteomes" id="UP000515159">
    <property type="component" value="Chromosome 1"/>
</dbReference>
<gene>
    <name evidence="6" type="primary">KIAA2026</name>
</gene>
<feature type="coiled-coil region" evidence="2">
    <location>
        <begin position="635"/>
        <end position="665"/>
    </location>
</feature>
<feature type="domain" description="Bromo" evidence="4">
    <location>
        <begin position="57"/>
        <end position="156"/>
    </location>
</feature>
<feature type="region of interest" description="Disordered" evidence="3">
    <location>
        <begin position="1343"/>
        <end position="1362"/>
    </location>
</feature>
<dbReference type="GeneID" id="117351073"/>
<dbReference type="Pfam" id="PF23450">
    <property type="entry name" value="KIAA2026_hel"/>
    <property type="match status" value="1"/>
</dbReference>
<organism evidence="5 6">
    <name type="scientific">Geotrypetes seraphini</name>
    <name type="common">Gaboon caecilian</name>
    <name type="synonym">Caecilia seraphini</name>
    <dbReference type="NCBI Taxonomy" id="260995"/>
    <lineage>
        <taxon>Eukaryota</taxon>
        <taxon>Metazoa</taxon>
        <taxon>Chordata</taxon>
        <taxon>Craniata</taxon>
        <taxon>Vertebrata</taxon>
        <taxon>Euteleostomi</taxon>
        <taxon>Amphibia</taxon>
        <taxon>Gymnophiona</taxon>
        <taxon>Geotrypetes</taxon>
    </lineage>
</organism>
<dbReference type="Gene3D" id="1.20.920.10">
    <property type="entry name" value="Bromodomain-like"/>
    <property type="match status" value="1"/>
</dbReference>
<evidence type="ECO:0000313" key="5">
    <source>
        <dbReference type="Proteomes" id="UP000515159"/>
    </source>
</evidence>
<dbReference type="SUPFAM" id="SSF47370">
    <property type="entry name" value="Bromodomain"/>
    <property type="match status" value="1"/>
</dbReference>
<dbReference type="CDD" id="cd04369">
    <property type="entry name" value="Bromodomain"/>
    <property type="match status" value="1"/>
</dbReference>
<evidence type="ECO:0000256" key="3">
    <source>
        <dbReference type="SAM" id="MobiDB-lite"/>
    </source>
</evidence>
<feature type="coiled-coil region" evidence="2">
    <location>
        <begin position="209"/>
        <end position="238"/>
    </location>
</feature>
<dbReference type="CTD" id="158358"/>
<dbReference type="PANTHER" id="PTHR31095">
    <property type="entry name" value="RIKEN CDNA 9930021J03 GENE"/>
    <property type="match status" value="1"/>
</dbReference>
<protein>
    <submittedName>
        <fullName evidence="6">Uncharacterized protein KIAA2026 homolog</fullName>
    </submittedName>
</protein>
<name>A0A6P8PCW9_GEOSA</name>
<dbReference type="InterPro" id="IPR056522">
    <property type="entry name" value="KIAA2026_hel"/>
</dbReference>
<reference evidence="6" key="1">
    <citation type="submission" date="2025-08" db="UniProtKB">
        <authorList>
            <consortium name="RefSeq"/>
        </authorList>
    </citation>
    <scope>IDENTIFICATION</scope>
</reference>
<feature type="region of interest" description="Disordered" evidence="3">
    <location>
        <begin position="1787"/>
        <end position="1820"/>
    </location>
</feature>
<dbReference type="OrthoDB" id="21449at2759"/>
<proteinExistence type="predicted"/>
<dbReference type="InterPro" id="IPR036427">
    <property type="entry name" value="Bromodomain-like_sf"/>
</dbReference>
<dbReference type="InterPro" id="IPR040214">
    <property type="entry name" value="BRD10"/>
</dbReference>
<feature type="compositionally biased region" description="Polar residues" evidence="3">
    <location>
        <begin position="1802"/>
        <end position="1811"/>
    </location>
</feature>
<keyword evidence="1" id="KW-0103">Bromodomain</keyword>
<dbReference type="InterPro" id="IPR001487">
    <property type="entry name" value="Bromodomain"/>
</dbReference>
<evidence type="ECO:0000256" key="1">
    <source>
        <dbReference type="ARBA" id="ARBA00023117"/>
    </source>
</evidence>
<dbReference type="KEGG" id="gsh:117351073"/>
<dbReference type="InParanoid" id="A0A6P8PCW9"/>
<sequence>MDTGVVAGGGAGGSDEAPSESRTEEGPPRGGRRRQRQQEKAAAAAAGEKERGWEQELSPELRQAYRILCEFLQEKHRGLTAPFLQAEEAGEGAVSGLLAMEEKFVCGRYQGIGDFVADFRLMLENCYRRHGVDHWLSKQAQKVETMLEQKLALLSRHLREKTTIVVTSKGRYGLEDEKGTVCTSTRRRSTSRNLVGLTSGVFESIMIQVLRQEEQLRAKEEKRLREQERKEAEEASQKEIEEWEINLLALAMPTRMETMWEIPAIGHFLCLAQQILNLPEIVFYELERCLLMPQCSAFLSKIMTSLLSPPHRRPSLHRKPTLPYEIWEAALRQKIQQWYTVVGQAENPDTCAEKLGLCPEFFRVLGETSPLEEKSFHKLPFYQRVWLLKGLCDFVYETQSEVQDSVLGQPIHECREVILGYDSQENAYIHFPQFCGADIRIYKQRPFQAPEFPVPPIRIQRPPRIKLQKMKHEYAKKNNGEVQFTGEAGLIPSPKMELDMNFDSFECYPSDIESNGCSIPIGQEIIPSCEIKSHRVCDSNKMGCCKENVKKPIGPGEMAGYGEPLSPGEVRIGENGEKYSEASLVKTEPSPLKENALKMCQVHVNGSHSDNLDLNCHRMARDIILEQSLLYHKKLKLAKVRAKKKKKKKKKLKDILNENLQEKRDGLQSHSFKSYKPEIQSTLFLIKKKTKHKKHKSGKKSVSKKTIIKKRKAVSKSPAVLQFQLVCTNLDELRELITKTEGELKDLEKNRKKSGKWYFRRQAVKELHSTLIRLLNELLPWELKLMKAFQKNRTRMKKDYDDFKKQLDQDNFTTDIWNNEAEGALRKESPDAEISTFLESSEYPEVFKKDHLDGLELTEADFPTEKSKLMRKEWFSKDVQRTLPKTLKRQCKQNIYLEDDVKELSPRKKAKLSTSEVFLHNLEGGTENVCCLNEQRQTQPHPSETLMDSSTPVSSVLKGTKAVQALLAKNIGNKVTLTNQLPSSLSRSLSSEKPVFSSVGLSPPKSTLPCQTNSKSPLQMVCKMPGGQCIPLDLHNRPVKIQVQPIIDPKTGEKLLQQVLVLPKNFLLQHKEDKVDIKKDQSLQQKIIEQQGATVPQAANVNVSSAILIPATGASQQSTAIFNKSSVHMANLTSHISVLPSFPSITANNLLASSTKVSQSETSKTKNSGLAITFPIALPTVTTAVQPPASTATLSESASATASLHSLTPQQVNDSFEGRQELKTVCIRDSQSILVRTRGGNTGVVKVQTNLDHNSSNTLPSNTVFSHASQLQAFLVSKASTISSSTLSSVTAAAATSSMQPAGQACAATVSSPPPPSFNIPINFSPLMAKNFKFTLGHPGDFTNSGQLTNKHEQSPTVLPTMSSTNSLLPATPSCPLSLINISANSVSTVPSGNTRQNDTIITHSSGQQQIDPKTKHLPVANSTVPTNGEGTGASIQKLMLVSAPSVLTPSFATTVNMMAAPTSTVNSQKLVLINAPIPSDQSTNNLVAESVKQALPSSLGKAFVQTTEPSQIVLIPSSIGAQIKVHPSSTVSQIKDVKIGLNIGQAIINNAGNPHSVSQVNLLQNVSSKGINDKNSKGFLLPLSTASNLVSGCSNIVTQNASTDVSISTASISAGPRCSNVFITAANSFLQSPTVTSSCMSIGTQSNVLNNESDIPSRIMPVLTNRICTPNIGNTVAKSTVKTGHLASSVLISTTQPTISPQNLPSTLQLPATVTMPTSGMSTPKGMPAVPHLATMPPGTPHLPPLQFQSIGIPATIQTNTNAHTSQALLPTSPNTNKVINLSNFTSLPSQQMPPNVIKSAHTNSGTPDLSSSSASASSTINSQLGSQLNETCIQQKLVLTTSTPLVPGTQIMINGTRFIVPPQGLGPGSHVLLISTNTKHGSTLVTNHVQGAHCLPIGNPVVQNNSLAVSSSLAWHTLKQPLQSSTKTVNSLGITNTVPVLHSTAQVNTTAKPSDLFPSAMVTVPLLPNSQSAYVEKTPVAPTVHIGKPQLASSTSEFHVDISVKKLLVNPEGAILNTVNSPMSTVHSSPIVVSPTKSENTVFPIFHSSVSEKSSTTAS</sequence>
<dbReference type="RefSeq" id="XP_033781679.1">
    <property type="nucleotide sequence ID" value="XM_033925788.1"/>
</dbReference>